<dbReference type="GO" id="GO:0003955">
    <property type="term" value="F:NAD(P)H dehydrogenase (quinone) activity"/>
    <property type="evidence" value="ECO:0007669"/>
    <property type="project" value="TreeGrafter"/>
</dbReference>
<dbReference type="AlphaFoldDB" id="A0A5J4Z256"/>
<evidence type="ECO:0000256" key="4">
    <source>
        <dbReference type="ARBA" id="ARBA00023002"/>
    </source>
</evidence>
<sequence length="525" mass="57163">MSRASFGEREEVANFKVDRVMSASSSSLLYSFVAPGMAHIKWCGSRILRPSSRLCRRCGPSDSYSHLSMSSRTCMSSSSSTSSSARPKKHPNIAVVGGGFGGLFTALSLSQMPWSRLQKPQITLIDRNQQFVFLPLLYDLIAGEMDEWQVAPKFNDLLRGTGIRHYHSEFLGFDADKKTLSVEQAATRVIDTMPYDCLVFALGSNSTLSMVPGAQENALPIMSLRDALRIKERAQMLLADTAEAPAPVYVVGGNHSGVEIACTLADMLHPRRIPVKIVFPSEELLSTAREPNRTAAQQRLRELGVQVLSCTKVTEVMSDGVELQGMRGTETMPASIVIWSAGAMPASQPIRDSSSGNFDVEYNGRGQLRVPRTARLTEGVFALGDVAEMTDKFSRKPLKATAQVAMQQAECVAGNVFKELSSAPRNRMPKSNRLREFEYMDLGEMLYLGRRNATLASIAGVSVQGPAAHAARRAAYLARMPTNVQRALVGAAMISDPVFDALDAVQAGADVAKSASSRVRPSWDF</sequence>
<feature type="region of interest" description="Disordered" evidence="5">
    <location>
        <begin position="62"/>
        <end position="89"/>
    </location>
</feature>
<evidence type="ECO:0000313" key="7">
    <source>
        <dbReference type="EMBL" id="KAA8496993.1"/>
    </source>
</evidence>
<evidence type="ECO:0000259" key="6">
    <source>
        <dbReference type="Pfam" id="PF07992"/>
    </source>
</evidence>
<organism evidence="7 8">
    <name type="scientific">Porphyridium purpureum</name>
    <name type="common">Red alga</name>
    <name type="synonym">Porphyridium cruentum</name>
    <dbReference type="NCBI Taxonomy" id="35688"/>
    <lineage>
        <taxon>Eukaryota</taxon>
        <taxon>Rhodophyta</taxon>
        <taxon>Bangiophyceae</taxon>
        <taxon>Porphyridiales</taxon>
        <taxon>Porphyridiaceae</taxon>
        <taxon>Porphyridium</taxon>
    </lineage>
</organism>
<evidence type="ECO:0000256" key="1">
    <source>
        <dbReference type="ARBA" id="ARBA00001974"/>
    </source>
</evidence>
<keyword evidence="3" id="KW-0274">FAD</keyword>
<dbReference type="PRINTS" id="PR00411">
    <property type="entry name" value="PNDRDTASEI"/>
</dbReference>
<evidence type="ECO:0000256" key="3">
    <source>
        <dbReference type="ARBA" id="ARBA00022827"/>
    </source>
</evidence>
<keyword evidence="4" id="KW-0560">Oxidoreductase</keyword>
<evidence type="ECO:0000256" key="5">
    <source>
        <dbReference type="SAM" id="MobiDB-lite"/>
    </source>
</evidence>
<reference evidence="8" key="1">
    <citation type="journal article" date="2019" name="Nat. Commun.">
        <title>Expansion of phycobilisome linker gene families in mesophilic red algae.</title>
        <authorList>
            <person name="Lee J."/>
            <person name="Kim D."/>
            <person name="Bhattacharya D."/>
            <person name="Yoon H.S."/>
        </authorList>
    </citation>
    <scope>NUCLEOTIDE SEQUENCE [LARGE SCALE GENOMIC DNA]</scope>
    <source>
        <strain evidence="8">CCMP 1328</strain>
    </source>
</reference>
<feature type="domain" description="FAD/NAD(P)-binding" evidence="6">
    <location>
        <begin position="92"/>
        <end position="409"/>
    </location>
</feature>
<comment type="cofactor">
    <cofactor evidence="1">
        <name>FAD</name>
        <dbReference type="ChEBI" id="CHEBI:57692"/>
    </cofactor>
</comment>
<keyword evidence="2" id="KW-0285">Flavoprotein</keyword>
<gene>
    <name evidence="7" type="ORF">FVE85_0722</name>
</gene>
<name>A0A5J4Z256_PORPP</name>
<dbReference type="PRINTS" id="PR00368">
    <property type="entry name" value="FADPNR"/>
</dbReference>
<dbReference type="OMA" id="GTPMKFG"/>
<proteinExistence type="predicted"/>
<accession>A0A5J4Z256</accession>
<dbReference type="Gene3D" id="3.50.50.100">
    <property type="match status" value="1"/>
</dbReference>
<feature type="compositionally biased region" description="Low complexity" evidence="5">
    <location>
        <begin position="68"/>
        <end position="84"/>
    </location>
</feature>
<dbReference type="OrthoDB" id="5376590at2759"/>
<evidence type="ECO:0000313" key="8">
    <source>
        <dbReference type="Proteomes" id="UP000324585"/>
    </source>
</evidence>
<keyword evidence="8" id="KW-1185">Reference proteome</keyword>
<comment type="caution">
    <text evidence="7">The sequence shown here is derived from an EMBL/GenBank/DDBJ whole genome shotgun (WGS) entry which is preliminary data.</text>
</comment>
<dbReference type="Pfam" id="PF07992">
    <property type="entry name" value="Pyr_redox_2"/>
    <property type="match status" value="1"/>
</dbReference>
<evidence type="ECO:0000256" key="2">
    <source>
        <dbReference type="ARBA" id="ARBA00022630"/>
    </source>
</evidence>
<dbReference type="Proteomes" id="UP000324585">
    <property type="component" value="Unassembled WGS sequence"/>
</dbReference>
<dbReference type="PANTHER" id="PTHR42913">
    <property type="entry name" value="APOPTOSIS-INDUCING FACTOR 1"/>
    <property type="match status" value="1"/>
</dbReference>
<dbReference type="SUPFAM" id="SSF51905">
    <property type="entry name" value="FAD/NAD(P)-binding domain"/>
    <property type="match status" value="1"/>
</dbReference>
<dbReference type="PANTHER" id="PTHR42913:SF4">
    <property type="entry name" value="ALTERNATIVE NAD(P)H-UBIQUINONE OXIDOREDUCTASE C1, CHLOROPLASTIC_MITOCHONDRIAL"/>
    <property type="match status" value="1"/>
</dbReference>
<keyword evidence="7" id="KW-0830">Ubiquinone</keyword>
<dbReference type="InterPro" id="IPR036188">
    <property type="entry name" value="FAD/NAD-bd_sf"/>
</dbReference>
<dbReference type="InterPro" id="IPR051169">
    <property type="entry name" value="NADH-Q_oxidoreductase"/>
</dbReference>
<dbReference type="EMBL" id="VRMN01000002">
    <property type="protein sequence ID" value="KAA8496993.1"/>
    <property type="molecule type" value="Genomic_DNA"/>
</dbReference>
<dbReference type="InterPro" id="IPR023753">
    <property type="entry name" value="FAD/NAD-binding_dom"/>
</dbReference>
<protein>
    <submittedName>
        <fullName evidence="7">Alternative NAD(P)H-ubiquinone oxidoreductase C1, chloroplastic/mitochondrial</fullName>
    </submittedName>
</protein>
<dbReference type="GO" id="GO:0019646">
    <property type="term" value="P:aerobic electron transport chain"/>
    <property type="evidence" value="ECO:0007669"/>
    <property type="project" value="TreeGrafter"/>
</dbReference>